<name>A0ABM8DLD6_9SPIR</name>
<dbReference type="RefSeq" id="WP_281862163.1">
    <property type="nucleotide sequence ID" value="NZ_AP027071.1"/>
</dbReference>
<sequence length="72" mass="7914">MQKMFNDMCFLIVLLFMIVGCSDLLDLQKIKDPQDSQGPQGIKGVEGKEGLPGVSQAFQGKMVRTGMLVLHC</sequence>
<keyword evidence="2" id="KW-1185">Reference proteome</keyword>
<protein>
    <recommendedName>
        <fullName evidence="3">Collagen-like protein</fullName>
    </recommendedName>
</protein>
<proteinExistence type="predicted"/>
<accession>A0ABM8DLD6</accession>
<organism evidence="1 2">
    <name type="scientific">Candidatus Borrelia fainii</name>
    <dbReference type="NCBI Taxonomy" id="2518322"/>
    <lineage>
        <taxon>Bacteria</taxon>
        <taxon>Pseudomonadati</taxon>
        <taxon>Spirochaetota</taxon>
        <taxon>Spirochaetia</taxon>
        <taxon>Spirochaetales</taxon>
        <taxon>Borreliaceae</taxon>
        <taxon>Borrelia</taxon>
    </lineage>
</organism>
<geneLocation type="plasmid" evidence="1 2">
    <name>p100</name>
</geneLocation>
<evidence type="ECO:0000313" key="2">
    <source>
        <dbReference type="Proteomes" id="UP001317516"/>
    </source>
</evidence>
<gene>
    <name evidence="1" type="ORF">BOFE_08720</name>
</gene>
<evidence type="ECO:0000313" key="1">
    <source>
        <dbReference type="EMBL" id="BDU63332.1"/>
    </source>
</evidence>
<keyword evidence="1" id="KW-0614">Plasmid</keyword>
<evidence type="ECO:0008006" key="3">
    <source>
        <dbReference type="Google" id="ProtNLM"/>
    </source>
</evidence>
<dbReference type="EMBL" id="AP027071">
    <property type="protein sequence ID" value="BDU63332.1"/>
    <property type="molecule type" value="Genomic_DNA"/>
</dbReference>
<dbReference type="PROSITE" id="PS51257">
    <property type="entry name" value="PROKAR_LIPOPROTEIN"/>
    <property type="match status" value="1"/>
</dbReference>
<reference evidence="1 2" key="1">
    <citation type="submission" date="2022-11" db="EMBL/GenBank/DDBJ databases">
        <title>Genome sequence of clinical isolate of the human pathogenic Borrelia fainii.</title>
        <authorList>
            <person name="Itokawa K."/>
            <person name="Sato K."/>
            <person name="Qiu Y."/>
        </authorList>
    </citation>
    <scope>NUCLEOTIDE SEQUENCE [LARGE SCALE GENOMIC DNA]</scope>
    <source>
        <strain evidence="1 2">Qtaro</strain>
        <plasmid evidence="1 2">p100</plasmid>
    </source>
</reference>
<dbReference type="Proteomes" id="UP001317516">
    <property type="component" value="Plasmid p100"/>
</dbReference>